<comment type="function">
    <text evidence="5">May act as an export chaperone for the filament capping protein FliD.</text>
</comment>
<evidence type="ECO:0000256" key="4">
    <source>
        <dbReference type="ARBA" id="ARBA00023186"/>
    </source>
</evidence>
<evidence type="ECO:0000256" key="2">
    <source>
        <dbReference type="ARBA" id="ARBA00022490"/>
    </source>
</evidence>
<evidence type="ECO:0000256" key="7">
    <source>
        <dbReference type="ARBA" id="ARBA00093797"/>
    </source>
</evidence>
<evidence type="ECO:0000313" key="8">
    <source>
        <dbReference type="EMBL" id="KOO49596.1"/>
    </source>
</evidence>
<comment type="caution">
    <text evidence="8">The sequence shown here is derived from an EMBL/GenBank/DDBJ whole genome shotgun (WGS) entry which is preliminary data.</text>
</comment>
<dbReference type="GeneID" id="301137354"/>
<reference evidence="9" key="1">
    <citation type="submission" date="2015-08" db="EMBL/GenBank/DDBJ databases">
        <title>Fjat-10028 dsm 16317.</title>
        <authorList>
            <person name="Liu B."/>
            <person name="Wang J."/>
            <person name="Zhu Y."/>
            <person name="Liu G."/>
            <person name="Chen Q."/>
            <person name="Chen Z."/>
            <person name="Lan J."/>
            <person name="Che J."/>
            <person name="Ge C."/>
            <person name="Shi H."/>
            <person name="Pan Z."/>
            <person name="Liu X."/>
        </authorList>
    </citation>
    <scope>NUCLEOTIDE SEQUENCE [LARGE SCALE GENOMIC DNA]</scope>
    <source>
        <strain evidence="9">DSM 16317</strain>
    </source>
</reference>
<evidence type="ECO:0000313" key="9">
    <source>
        <dbReference type="Proteomes" id="UP000036867"/>
    </source>
</evidence>
<evidence type="ECO:0000256" key="1">
    <source>
        <dbReference type="ARBA" id="ARBA00004514"/>
    </source>
</evidence>
<organism evidence="8 9">
    <name type="scientific">Viridibacillus arvi</name>
    <dbReference type="NCBI Taxonomy" id="263475"/>
    <lineage>
        <taxon>Bacteria</taxon>
        <taxon>Bacillati</taxon>
        <taxon>Bacillota</taxon>
        <taxon>Bacilli</taxon>
        <taxon>Bacillales</taxon>
        <taxon>Caryophanaceae</taxon>
        <taxon>Viridibacillus</taxon>
    </lineage>
</organism>
<dbReference type="EMBL" id="LILB01000005">
    <property type="protein sequence ID" value="KOO49596.1"/>
    <property type="molecule type" value="Genomic_DNA"/>
</dbReference>
<keyword evidence="2" id="KW-0963">Cytoplasm</keyword>
<accession>A0A0M0LF68</accession>
<dbReference type="STRING" id="263475.AMD00_14730"/>
<evidence type="ECO:0000256" key="5">
    <source>
        <dbReference type="ARBA" id="ARBA00093765"/>
    </source>
</evidence>
<proteinExistence type="inferred from homology"/>
<dbReference type="Pfam" id="PF05400">
    <property type="entry name" value="FliT"/>
    <property type="match status" value="1"/>
</dbReference>
<protein>
    <recommendedName>
        <fullName evidence="7">Flagellar protein FliT</fullName>
    </recommendedName>
</protein>
<dbReference type="AlphaFoldDB" id="A0A0M0LF68"/>
<keyword evidence="9" id="KW-1185">Reference proteome</keyword>
<dbReference type="RefSeq" id="WP_053417762.1">
    <property type="nucleotide sequence ID" value="NZ_LILB01000005.1"/>
</dbReference>
<sequence length="119" mass="13704">MGNVQQLLIASEQLYSHLTNLPDDKDRDAFIEKIDTLLDARGAIIDDLQVNEPDALNNHPLLKNLIELDKGIQERLLKVKNLIKADMQQLQTTKTSEQKYTNPYASVRTMDGMYYDRKK</sequence>
<keyword evidence="3" id="KW-1005">Bacterial flagellum biogenesis</keyword>
<dbReference type="InterPro" id="IPR008622">
    <property type="entry name" value="FliT"/>
</dbReference>
<dbReference type="Proteomes" id="UP000036867">
    <property type="component" value="Unassembled WGS sequence"/>
</dbReference>
<comment type="similarity">
    <text evidence="6">Belongs to the bacillales FliT family.</text>
</comment>
<name>A0A0M0LF68_9BACL</name>
<evidence type="ECO:0000256" key="6">
    <source>
        <dbReference type="ARBA" id="ARBA00093785"/>
    </source>
</evidence>
<comment type="subcellular location">
    <subcellularLocation>
        <location evidence="1">Cytoplasm</location>
        <location evidence="1">Cytosol</location>
    </subcellularLocation>
</comment>
<evidence type="ECO:0000256" key="3">
    <source>
        <dbReference type="ARBA" id="ARBA00022795"/>
    </source>
</evidence>
<gene>
    <name evidence="8" type="ORF">AMD00_14730</name>
</gene>
<dbReference type="OrthoDB" id="2353131at2"/>
<keyword evidence="4" id="KW-0143">Chaperone</keyword>